<evidence type="ECO:0000256" key="1">
    <source>
        <dbReference type="SAM" id="Phobius"/>
    </source>
</evidence>
<keyword evidence="1" id="KW-0812">Transmembrane</keyword>
<dbReference type="AlphaFoldDB" id="A0A2H3JSY8"/>
<sequence length="132" mass="15297">MTFVNMVLVMRINALYGNRRTILIILVSFLTAEFSFEIFAAFYENHTTKFVAKPSFPPTLGCYSARKRVLLSVIAWSLNIMISSAFYVMTVIQVMRSFNIRDWATFKQRLTFRGTTNMLGIFFRDGSIFYAI</sequence>
<feature type="transmembrane region" description="Helical" evidence="1">
    <location>
        <begin position="69"/>
        <end position="92"/>
    </location>
</feature>
<evidence type="ECO:0000313" key="3">
    <source>
        <dbReference type="Proteomes" id="UP000218811"/>
    </source>
</evidence>
<accession>A0A2H3JSY8</accession>
<dbReference type="EMBL" id="KB468053">
    <property type="protein sequence ID" value="PCH39794.1"/>
    <property type="molecule type" value="Genomic_DNA"/>
</dbReference>
<keyword evidence="1" id="KW-1133">Transmembrane helix</keyword>
<dbReference type="Proteomes" id="UP000218811">
    <property type="component" value="Unassembled WGS sequence"/>
</dbReference>
<keyword evidence="1" id="KW-0472">Membrane</keyword>
<proteinExistence type="predicted"/>
<reference evidence="2 3" key="1">
    <citation type="journal article" date="2012" name="Science">
        <title>The Paleozoic origin of enzymatic lignin decomposition reconstructed from 31 fungal genomes.</title>
        <authorList>
            <person name="Floudas D."/>
            <person name="Binder M."/>
            <person name="Riley R."/>
            <person name="Barry K."/>
            <person name="Blanchette R.A."/>
            <person name="Henrissat B."/>
            <person name="Martinez A.T."/>
            <person name="Otillar R."/>
            <person name="Spatafora J.W."/>
            <person name="Yadav J.S."/>
            <person name="Aerts A."/>
            <person name="Benoit I."/>
            <person name="Boyd A."/>
            <person name="Carlson A."/>
            <person name="Copeland A."/>
            <person name="Coutinho P.M."/>
            <person name="de Vries R.P."/>
            <person name="Ferreira P."/>
            <person name="Findley K."/>
            <person name="Foster B."/>
            <person name="Gaskell J."/>
            <person name="Glotzer D."/>
            <person name="Gorecki P."/>
            <person name="Heitman J."/>
            <person name="Hesse C."/>
            <person name="Hori C."/>
            <person name="Igarashi K."/>
            <person name="Jurgens J.A."/>
            <person name="Kallen N."/>
            <person name="Kersten P."/>
            <person name="Kohler A."/>
            <person name="Kuees U."/>
            <person name="Kumar T.K.A."/>
            <person name="Kuo A."/>
            <person name="LaButti K."/>
            <person name="Larrondo L.F."/>
            <person name="Lindquist E."/>
            <person name="Ling A."/>
            <person name="Lombard V."/>
            <person name="Lucas S."/>
            <person name="Lundell T."/>
            <person name="Martin R."/>
            <person name="McLaughlin D.J."/>
            <person name="Morgenstern I."/>
            <person name="Morin E."/>
            <person name="Murat C."/>
            <person name="Nagy L.G."/>
            <person name="Nolan M."/>
            <person name="Ohm R.A."/>
            <person name="Patyshakuliyeva A."/>
            <person name="Rokas A."/>
            <person name="Ruiz-Duenas F.J."/>
            <person name="Sabat G."/>
            <person name="Salamov A."/>
            <person name="Samejima M."/>
            <person name="Schmutz J."/>
            <person name="Slot J.C."/>
            <person name="St John F."/>
            <person name="Stenlid J."/>
            <person name="Sun H."/>
            <person name="Sun S."/>
            <person name="Syed K."/>
            <person name="Tsang A."/>
            <person name="Wiebenga A."/>
            <person name="Young D."/>
            <person name="Pisabarro A."/>
            <person name="Eastwood D.C."/>
            <person name="Martin F."/>
            <person name="Cullen D."/>
            <person name="Grigoriev I.V."/>
            <person name="Hibbett D.S."/>
        </authorList>
    </citation>
    <scope>NUCLEOTIDE SEQUENCE [LARGE SCALE GENOMIC DNA]</scope>
    <source>
        <strain evidence="2 3">MD-104</strain>
    </source>
</reference>
<gene>
    <name evidence="2" type="ORF">WOLCODRAFT_142777</name>
</gene>
<dbReference type="OrthoDB" id="3258294at2759"/>
<evidence type="ECO:0000313" key="2">
    <source>
        <dbReference type="EMBL" id="PCH39794.1"/>
    </source>
</evidence>
<name>A0A2H3JSY8_WOLCO</name>
<protein>
    <submittedName>
        <fullName evidence="2">Uncharacterized protein</fullName>
    </submittedName>
</protein>
<keyword evidence="3" id="KW-1185">Reference proteome</keyword>
<organism evidence="2 3">
    <name type="scientific">Wolfiporia cocos (strain MD-104)</name>
    <name type="common">Brown rot fungus</name>
    <dbReference type="NCBI Taxonomy" id="742152"/>
    <lineage>
        <taxon>Eukaryota</taxon>
        <taxon>Fungi</taxon>
        <taxon>Dikarya</taxon>
        <taxon>Basidiomycota</taxon>
        <taxon>Agaricomycotina</taxon>
        <taxon>Agaricomycetes</taxon>
        <taxon>Polyporales</taxon>
        <taxon>Phaeolaceae</taxon>
        <taxon>Wolfiporia</taxon>
    </lineage>
</organism>
<feature type="transmembrane region" description="Helical" evidence="1">
    <location>
        <begin position="21"/>
        <end position="43"/>
    </location>
</feature>